<name>A0AAU9IAJ3_9CILI</name>
<evidence type="ECO:0000313" key="3">
    <source>
        <dbReference type="Proteomes" id="UP001162131"/>
    </source>
</evidence>
<comment type="caution">
    <text evidence="2">The sequence shown here is derived from an EMBL/GenBank/DDBJ whole genome shotgun (WGS) entry which is preliminary data.</text>
</comment>
<dbReference type="EMBL" id="CAJZBQ010000002">
    <property type="protein sequence ID" value="CAG9310406.1"/>
    <property type="molecule type" value="Genomic_DNA"/>
</dbReference>
<dbReference type="AlphaFoldDB" id="A0AAU9IAJ3"/>
<dbReference type="Proteomes" id="UP001162131">
    <property type="component" value="Unassembled WGS sequence"/>
</dbReference>
<feature type="compositionally biased region" description="Polar residues" evidence="1">
    <location>
        <begin position="1"/>
        <end position="15"/>
    </location>
</feature>
<keyword evidence="3" id="KW-1185">Reference proteome</keyword>
<gene>
    <name evidence="2" type="ORF">BSTOLATCC_MIC1256</name>
</gene>
<feature type="compositionally biased region" description="Basic residues" evidence="1">
    <location>
        <begin position="99"/>
        <end position="109"/>
    </location>
</feature>
<sequence length="264" mass="30302">MESSLASAHSTNTSFKRPKPTILKRVDPLKRVPAQESLPEKKKRFKLSITFQDEIEKSLIDQLESTKVTSQTPISETTLINLNKNESFISSTNVPSPKIRPKSARRLKTTSKEKELRIPITVLSNHKYLKESTKNRLVYMVAEALHFSPISIGKRSVSVPKGKSSQNEYNIPAVESELDVALRQIKEKERILRQESHFGSKVRNLQMKIEKRIYRNEIVEHKPKKRIFRVKRNPPFVLSEAGRTLDYKSCNILPSGILIEPTFI</sequence>
<evidence type="ECO:0000313" key="2">
    <source>
        <dbReference type="EMBL" id="CAG9310406.1"/>
    </source>
</evidence>
<proteinExistence type="predicted"/>
<reference evidence="2" key="1">
    <citation type="submission" date="2021-09" db="EMBL/GenBank/DDBJ databases">
        <authorList>
            <consortium name="AG Swart"/>
            <person name="Singh M."/>
            <person name="Singh A."/>
            <person name="Seah K."/>
            <person name="Emmerich C."/>
        </authorList>
    </citation>
    <scope>NUCLEOTIDE SEQUENCE</scope>
    <source>
        <strain evidence="2">ATCC30299</strain>
    </source>
</reference>
<protein>
    <submittedName>
        <fullName evidence="2">Uncharacterized protein</fullName>
    </submittedName>
</protein>
<feature type="region of interest" description="Disordered" evidence="1">
    <location>
        <begin position="91"/>
        <end position="111"/>
    </location>
</feature>
<feature type="region of interest" description="Disordered" evidence="1">
    <location>
        <begin position="1"/>
        <end position="24"/>
    </location>
</feature>
<evidence type="ECO:0000256" key="1">
    <source>
        <dbReference type="SAM" id="MobiDB-lite"/>
    </source>
</evidence>
<accession>A0AAU9IAJ3</accession>
<organism evidence="2 3">
    <name type="scientific">Blepharisma stoltei</name>
    <dbReference type="NCBI Taxonomy" id="1481888"/>
    <lineage>
        <taxon>Eukaryota</taxon>
        <taxon>Sar</taxon>
        <taxon>Alveolata</taxon>
        <taxon>Ciliophora</taxon>
        <taxon>Postciliodesmatophora</taxon>
        <taxon>Heterotrichea</taxon>
        <taxon>Heterotrichida</taxon>
        <taxon>Blepharismidae</taxon>
        <taxon>Blepharisma</taxon>
    </lineage>
</organism>